<organism evidence="3 4">
    <name type="scientific">Palleronia pelagia</name>
    <dbReference type="NCBI Taxonomy" id="387096"/>
    <lineage>
        <taxon>Bacteria</taxon>
        <taxon>Pseudomonadati</taxon>
        <taxon>Pseudomonadota</taxon>
        <taxon>Alphaproteobacteria</taxon>
        <taxon>Rhodobacterales</taxon>
        <taxon>Roseobacteraceae</taxon>
        <taxon>Palleronia</taxon>
    </lineage>
</organism>
<dbReference type="RefSeq" id="WP_091844579.1">
    <property type="nucleotide sequence ID" value="NZ_FOCM01000002.1"/>
</dbReference>
<reference evidence="4" key="1">
    <citation type="submission" date="2016-10" db="EMBL/GenBank/DDBJ databases">
        <authorList>
            <person name="Varghese N."/>
            <person name="Submissions S."/>
        </authorList>
    </citation>
    <scope>NUCLEOTIDE SEQUENCE [LARGE SCALE GENOMIC DNA]</scope>
    <source>
        <strain evidence="4">DSM 26893</strain>
    </source>
</reference>
<protein>
    <submittedName>
        <fullName evidence="3">Uncharacterized protein YigE, DUF2233 family</fullName>
    </submittedName>
</protein>
<proteinExistence type="predicted"/>
<feature type="signal peptide" evidence="1">
    <location>
        <begin position="1"/>
        <end position="23"/>
    </location>
</feature>
<gene>
    <name evidence="3" type="ORF">SAMN04488011_102240</name>
</gene>
<accession>A0A1H8D9M9</accession>
<dbReference type="InterPro" id="IPR018711">
    <property type="entry name" value="NAGPA"/>
</dbReference>
<feature type="chain" id="PRO_5011668870" evidence="1">
    <location>
        <begin position="24"/>
        <end position="249"/>
    </location>
</feature>
<name>A0A1H8D9M9_9RHOB</name>
<dbReference type="OrthoDB" id="5515706at2"/>
<feature type="domain" description="Phosphodiester glycosidase" evidence="2">
    <location>
        <begin position="79"/>
        <end position="222"/>
    </location>
</feature>
<evidence type="ECO:0000256" key="1">
    <source>
        <dbReference type="SAM" id="SignalP"/>
    </source>
</evidence>
<evidence type="ECO:0000313" key="4">
    <source>
        <dbReference type="Proteomes" id="UP000199372"/>
    </source>
</evidence>
<dbReference type="AlphaFoldDB" id="A0A1H8D9M9"/>
<dbReference type="EMBL" id="FOCM01000002">
    <property type="protein sequence ID" value="SEN03258.1"/>
    <property type="molecule type" value="Genomic_DNA"/>
</dbReference>
<evidence type="ECO:0000313" key="3">
    <source>
        <dbReference type="EMBL" id="SEN03258.1"/>
    </source>
</evidence>
<evidence type="ECO:0000259" key="2">
    <source>
        <dbReference type="Pfam" id="PF09992"/>
    </source>
</evidence>
<keyword evidence="1" id="KW-0732">Signal</keyword>
<keyword evidence="4" id="KW-1185">Reference proteome</keyword>
<sequence length="249" mass="26903">MKTRLWAGLCAVAWAGLPGGAAAATCEDVRFDKARFTVCEIDLSRETLRLFLHDDKGVPLGSFSAVNRKLKPQGTRLGVAMNAGMYHPDRAPVGHYVEDGQEVMRVVTSDGPGNFGLLPNGVLCLREGAASIVESRAYAANPPECRDATQSGPMLVIDGELHPRFLEDSDSRYVRNGAGVSEDGRTAWLAISNQPVNFHHFGRLFRDGLGARNALYFDGNISRLYDRAGGRSDFGLPMGPIIGTVEPAE</sequence>
<dbReference type="Proteomes" id="UP000199372">
    <property type="component" value="Unassembled WGS sequence"/>
</dbReference>
<dbReference type="Pfam" id="PF09992">
    <property type="entry name" value="NAGPA"/>
    <property type="match status" value="1"/>
</dbReference>